<dbReference type="AlphaFoldDB" id="A0A2R6WD88"/>
<evidence type="ECO:0000313" key="2">
    <source>
        <dbReference type="Proteomes" id="UP000244005"/>
    </source>
</evidence>
<gene>
    <name evidence="1" type="ORF">MARPO_0106s0014</name>
</gene>
<accession>A0A2R6WD88</accession>
<name>A0A2R6WD88_MARPO</name>
<dbReference type="Proteomes" id="UP000244005">
    <property type="component" value="Unassembled WGS sequence"/>
</dbReference>
<reference evidence="2" key="1">
    <citation type="journal article" date="2017" name="Cell">
        <title>Insights into land plant evolution garnered from the Marchantia polymorpha genome.</title>
        <authorList>
            <person name="Bowman J.L."/>
            <person name="Kohchi T."/>
            <person name="Yamato K.T."/>
            <person name="Jenkins J."/>
            <person name="Shu S."/>
            <person name="Ishizaki K."/>
            <person name="Yamaoka S."/>
            <person name="Nishihama R."/>
            <person name="Nakamura Y."/>
            <person name="Berger F."/>
            <person name="Adam C."/>
            <person name="Aki S.S."/>
            <person name="Althoff F."/>
            <person name="Araki T."/>
            <person name="Arteaga-Vazquez M.A."/>
            <person name="Balasubrmanian S."/>
            <person name="Barry K."/>
            <person name="Bauer D."/>
            <person name="Boehm C.R."/>
            <person name="Briginshaw L."/>
            <person name="Caballero-Perez J."/>
            <person name="Catarino B."/>
            <person name="Chen F."/>
            <person name="Chiyoda S."/>
            <person name="Chovatia M."/>
            <person name="Davies K.M."/>
            <person name="Delmans M."/>
            <person name="Demura T."/>
            <person name="Dierschke T."/>
            <person name="Dolan L."/>
            <person name="Dorantes-Acosta A.E."/>
            <person name="Eklund D.M."/>
            <person name="Florent S.N."/>
            <person name="Flores-Sandoval E."/>
            <person name="Fujiyama A."/>
            <person name="Fukuzawa H."/>
            <person name="Galik B."/>
            <person name="Grimanelli D."/>
            <person name="Grimwood J."/>
            <person name="Grossniklaus U."/>
            <person name="Hamada T."/>
            <person name="Haseloff J."/>
            <person name="Hetherington A.J."/>
            <person name="Higo A."/>
            <person name="Hirakawa Y."/>
            <person name="Hundley H.N."/>
            <person name="Ikeda Y."/>
            <person name="Inoue K."/>
            <person name="Inoue S.I."/>
            <person name="Ishida S."/>
            <person name="Jia Q."/>
            <person name="Kakita M."/>
            <person name="Kanazawa T."/>
            <person name="Kawai Y."/>
            <person name="Kawashima T."/>
            <person name="Kennedy M."/>
            <person name="Kinose K."/>
            <person name="Kinoshita T."/>
            <person name="Kohara Y."/>
            <person name="Koide E."/>
            <person name="Komatsu K."/>
            <person name="Kopischke S."/>
            <person name="Kubo M."/>
            <person name="Kyozuka J."/>
            <person name="Lagercrantz U."/>
            <person name="Lin S.S."/>
            <person name="Lindquist E."/>
            <person name="Lipzen A.M."/>
            <person name="Lu C.W."/>
            <person name="De Luna E."/>
            <person name="Martienssen R.A."/>
            <person name="Minamino N."/>
            <person name="Mizutani M."/>
            <person name="Mizutani M."/>
            <person name="Mochizuki N."/>
            <person name="Monte I."/>
            <person name="Mosher R."/>
            <person name="Nagasaki H."/>
            <person name="Nakagami H."/>
            <person name="Naramoto S."/>
            <person name="Nishitani K."/>
            <person name="Ohtani M."/>
            <person name="Okamoto T."/>
            <person name="Okumura M."/>
            <person name="Phillips J."/>
            <person name="Pollak B."/>
            <person name="Reinders A."/>
            <person name="Rovekamp M."/>
            <person name="Sano R."/>
            <person name="Sawa S."/>
            <person name="Schmid M.W."/>
            <person name="Shirakawa M."/>
            <person name="Solano R."/>
            <person name="Spunde A."/>
            <person name="Suetsugu N."/>
            <person name="Sugano S."/>
            <person name="Sugiyama A."/>
            <person name="Sun R."/>
            <person name="Suzuki Y."/>
            <person name="Takenaka M."/>
            <person name="Takezawa D."/>
            <person name="Tomogane H."/>
            <person name="Tsuzuki M."/>
            <person name="Ueda T."/>
            <person name="Umeda M."/>
            <person name="Ward J.M."/>
            <person name="Watanabe Y."/>
            <person name="Yazaki K."/>
            <person name="Yokoyama R."/>
            <person name="Yoshitake Y."/>
            <person name="Yotsui I."/>
            <person name="Zachgo S."/>
            <person name="Schmutz J."/>
        </authorList>
    </citation>
    <scope>NUCLEOTIDE SEQUENCE [LARGE SCALE GENOMIC DNA]</scope>
    <source>
        <strain evidence="2">Tak-1</strain>
    </source>
</reference>
<sequence length="68" mass="7267">MNGATRLCGGVCPLDVEVSAYSRQFCHRGVVNKVELSAYGVLGVVLMRSIARRLELPSKLAMCGRGGL</sequence>
<dbReference type="EMBL" id="KZ772778">
    <property type="protein sequence ID" value="PTQ31813.1"/>
    <property type="molecule type" value="Genomic_DNA"/>
</dbReference>
<evidence type="ECO:0000313" key="1">
    <source>
        <dbReference type="EMBL" id="PTQ31813.1"/>
    </source>
</evidence>
<keyword evidence="2" id="KW-1185">Reference proteome</keyword>
<proteinExistence type="predicted"/>
<protein>
    <submittedName>
        <fullName evidence="1">Uncharacterized protein</fullName>
    </submittedName>
</protein>
<organism evidence="1 2">
    <name type="scientific">Marchantia polymorpha</name>
    <name type="common">Common liverwort</name>
    <name type="synonym">Marchantia aquatica</name>
    <dbReference type="NCBI Taxonomy" id="3197"/>
    <lineage>
        <taxon>Eukaryota</taxon>
        <taxon>Viridiplantae</taxon>
        <taxon>Streptophyta</taxon>
        <taxon>Embryophyta</taxon>
        <taxon>Marchantiophyta</taxon>
        <taxon>Marchantiopsida</taxon>
        <taxon>Marchantiidae</taxon>
        <taxon>Marchantiales</taxon>
        <taxon>Marchantiaceae</taxon>
        <taxon>Marchantia</taxon>
    </lineage>
</organism>